<dbReference type="EMBL" id="JWZX01001414">
    <property type="protein sequence ID" value="KOO33823.1"/>
    <property type="molecule type" value="Genomic_DNA"/>
</dbReference>
<dbReference type="OrthoDB" id="414356at2759"/>
<keyword evidence="2" id="KW-1185">Reference proteome</keyword>
<accession>A0A0M0K606</accession>
<protein>
    <submittedName>
        <fullName evidence="1">Uncharacterized protein</fullName>
    </submittedName>
</protein>
<dbReference type="AlphaFoldDB" id="A0A0M0K606"/>
<reference evidence="2" key="1">
    <citation type="journal article" date="2015" name="PLoS Genet.">
        <title>Genome Sequence and Transcriptome Analyses of Chrysochromulina tobin: Metabolic Tools for Enhanced Algal Fitness in the Prominent Order Prymnesiales (Haptophyceae).</title>
        <authorList>
            <person name="Hovde B.T."/>
            <person name="Deodato C.R."/>
            <person name="Hunsperger H.M."/>
            <person name="Ryken S.A."/>
            <person name="Yost W."/>
            <person name="Jha R.K."/>
            <person name="Patterson J."/>
            <person name="Monnat R.J. Jr."/>
            <person name="Barlow S.B."/>
            <person name="Starkenburg S.R."/>
            <person name="Cattolico R.A."/>
        </authorList>
    </citation>
    <scope>NUCLEOTIDE SEQUENCE</scope>
    <source>
        <strain evidence="2">CCMP291</strain>
    </source>
</reference>
<evidence type="ECO:0000313" key="2">
    <source>
        <dbReference type="Proteomes" id="UP000037460"/>
    </source>
</evidence>
<name>A0A0M0K606_9EUKA</name>
<dbReference type="Proteomes" id="UP000037460">
    <property type="component" value="Unassembled WGS sequence"/>
</dbReference>
<evidence type="ECO:0000313" key="1">
    <source>
        <dbReference type="EMBL" id="KOO33823.1"/>
    </source>
</evidence>
<organism evidence="1 2">
    <name type="scientific">Chrysochromulina tobinii</name>
    <dbReference type="NCBI Taxonomy" id="1460289"/>
    <lineage>
        <taxon>Eukaryota</taxon>
        <taxon>Haptista</taxon>
        <taxon>Haptophyta</taxon>
        <taxon>Prymnesiophyceae</taxon>
        <taxon>Prymnesiales</taxon>
        <taxon>Chrysochromulinaceae</taxon>
        <taxon>Chrysochromulina</taxon>
    </lineage>
</organism>
<sequence length="115" mass="12763">MPPAKNQKIWNDDLISACEARRAQASAMGSSHEFQWINAKSKIEGTAKKIYITSTDSIKNLPDGLSKTVVHYLERIIRAAQPYCNVAMELNYHAAGGRAAMMKQGWASISTLEKH</sequence>
<gene>
    <name evidence="1" type="ORF">Ctob_015285</name>
</gene>
<comment type="caution">
    <text evidence="1">The sequence shown here is derived from an EMBL/GenBank/DDBJ whole genome shotgun (WGS) entry which is preliminary data.</text>
</comment>
<feature type="non-terminal residue" evidence="1">
    <location>
        <position position="115"/>
    </location>
</feature>
<proteinExistence type="predicted"/>